<feature type="region of interest" description="Disordered" evidence="1">
    <location>
        <begin position="230"/>
        <end position="252"/>
    </location>
</feature>
<comment type="caution">
    <text evidence="2">The sequence shown here is derived from an EMBL/GenBank/DDBJ whole genome shotgun (WGS) entry which is preliminary data.</text>
</comment>
<protein>
    <submittedName>
        <fullName evidence="2">Uncharacterized protein</fullName>
    </submittedName>
</protein>
<name>A0AAD4MH40_9BILA</name>
<dbReference type="Proteomes" id="UP001201812">
    <property type="component" value="Unassembled WGS sequence"/>
</dbReference>
<reference evidence="2" key="1">
    <citation type="submission" date="2022-01" db="EMBL/GenBank/DDBJ databases">
        <title>Genome Sequence Resource for Two Populations of Ditylenchus destructor, the Migratory Endoparasitic Phytonematode.</title>
        <authorList>
            <person name="Zhang H."/>
            <person name="Lin R."/>
            <person name="Xie B."/>
        </authorList>
    </citation>
    <scope>NUCLEOTIDE SEQUENCE</scope>
    <source>
        <strain evidence="2">BazhouSP</strain>
    </source>
</reference>
<keyword evidence="3" id="KW-1185">Reference proteome</keyword>
<sequence length="252" mass="27181">MLRLPHCGELEPQLVRVEPHQIGADLAEAVDVAEARFAPVDELDPQLELLDAGNGRFADADDPDLVRFDQGDVVASEEELGEQGRGHPAGGFRRRRSRSGESAGFPCPSGQPPSLDPLMNRLRCPDAFYSGVGIERHWRAVNGYTPPASATGGVAPGPYLQTLFKKWCGREDSNFHGLSPTTTSTLRVYQFRHDRTDFVHRMNPVAGKAAAPSKAFRGNATSLSALLSHATARGSRPHPGTAPRTVQVMPGA</sequence>
<proteinExistence type="predicted"/>
<dbReference type="AlphaFoldDB" id="A0AAD4MH40"/>
<dbReference type="EMBL" id="JAKKPZ010000461">
    <property type="protein sequence ID" value="KAI1694899.1"/>
    <property type="molecule type" value="Genomic_DNA"/>
</dbReference>
<evidence type="ECO:0000313" key="3">
    <source>
        <dbReference type="Proteomes" id="UP001201812"/>
    </source>
</evidence>
<feature type="region of interest" description="Disordered" evidence="1">
    <location>
        <begin position="76"/>
        <end position="116"/>
    </location>
</feature>
<gene>
    <name evidence="2" type="ORF">DdX_19898</name>
</gene>
<accession>A0AAD4MH40</accession>
<organism evidence="2 3">
    <name type="scientific">Ditylenchus destructor</name>
    <dbReference type="NCBI Taxonomy" id="166010"/>
    <lineage>
        <taxon>Eukaryota</taxon>
        <taxon>Metazoa</taxon>
        <taxon>Ecdysozoa</taxon>
        <taxon>Nematoda</taxon>
        <taxon>Chromadorea</taxon>
        <taxon>Rhabditida</taxon>
        <taxon>Tylenchina</taxon>
        <taxon>Tylenchomorpha</taxon>
        <taxon>Sphaerularioidea</taxon>
        <taxon>Anguinidae</taxon>
        <taxon>Anguininae</taxon>
        <taxon>Ditylenchus</taxon>
    </lineage>
</organism>
<evidence type="ECO:0000313" key="2">
    <source>
        <dbReference type="EMBL" id="KAI1694899.1"/>
    </source>
</evidence>
<evidence type="ECO:0000256" key="1">
    <source>
        <dbReference type="SAM" id="MobiDB-lite"/>
    </source>
</evidence>